<feature type="transmembrane region" description="Helical" evidence="8">
    <location>
        <begin position="317"/>
        <end position="336"/>
    </location>
</feature>
<dbReference type="PANTHER" id="PTHR30472">
    <property type="entry name" value="FERRIC ENTEROBACTIN TRANSPORT SYSTEM PERMEASE PROTEIN"/>
    <property type="match status" value="1"/>
</dbReference>
<dbReference type="Pfam" id="PF01032">
    <property type="entry name" value="FecCD"/>
    <property type="match status" value="1"/>
</dbReference>
<gene>
    <name evidence="9" type="ORF">GCM10009851_12610</name>
</gene>
<feature type="transmembrane region" description="Helical" evidence="8">
    <location>
        <begin position="75"/>
        <end position="93"/>
    </location>
</feature>
<feature type="transmembrane region" description="Helical" evidence="8">
    <location>
        <begin position="21"/>
        <end position="43"/>
    </location>
</feature>
<dbReference type="EMBL" id="BAAAQY010000003">
    <property type="protein sequence ID" value="GAA2229464.1"/>
    <property type="molecule type" value="Genomic_DNA"/>
</dbReference>
<dbReference type="InterPro" id="IPR037294">
    <property type="entry name" value="ABC_BtuC-like"/>
</dbReference>
<protein>
    <submittedName>
        <fullName evidence="9">Iron chelate uptake ABC transporter family permease subunit</fullName>
    </submittedName>
</protein>
<keyword evidence="6 8" id="KW-1133">Transmembrane helix</keyword>
<dbReference type="Gene3D" id="1.10.3470.10">
    <property type="entry name" value="ABC transporter involved in vitamin B12 uptake, BtuC"/>
    <property type="match status" value="1"/>
</dbReference>
<feature type="transmembrane region" description="Helical" evidence="8">
    <location>
        <begin position="157"/>
        <end position="178"/>
    </location>
</feature>
<keyword evidence="7 8" id="KW-0472">Membrane</keyword>
<keyword evidence="3" id="KW-0813">Transport</keyword>
<accession>A0ABN3DFT2</accession>
<evidence type="ECO:0000256" key="8">
    <source>
        <dbReference type="SAM" id="Phobius"/>
    </source>
</evidence>
<dbReference type="InterPro" id="IPR000522">
    <property type="entry name" value="ABC_transptr_permease_BtuC"/>
</dbReference>
<feature type="transmembrane region" description="Helical" evidence="8">
    <location>
        <begin position="131"/>
        <end position="150"/>
    </location>
</feature>
<feature type="transmembrane region" description="Helical" evidence="8">
    <location>
        <begin position="248"/>
        <end position="270"/>
    </location>
</feature>
<evidence type="ECO:0000313" key="10">
    <source>
        <dbReference type="Proteomes" id="UP001500929"/>
    </source>
</evidence>
<dbReference type="PANTHER" id="PTHR30472:SF24">
    <property type="entry name" value="FERRIC ENTEROBACTIN TRANSPORT SYSTEM PERMEASE PROTEIN FEPG"/>
    <property type="match status" value="1"/>
</dbReference>
<evidence type="ECO:0000256" key="7">
    <source>
        <dbReference type="ARBA" id="ARBA00023136"/>
    </source>
</evidence>
<dbReference type="CDD" id="cd06550">
    <property type="entry name" value="TM_ABC_iron-siderophores_like"/>
    <property type="match status" value="1"/>
</dbReference>
<reference evidence="9 10" key="1">
    <citation type="journal article" date="2019" name="Int. J. Syst. Evol. Microbiol.">
        <title>The Global Catalogue of Microorganisms (GCM) 10K type strain sequencing project: providing services to taxonomists for standard genome sequencing and annotation.</title>
        <authorList>
            <consortium name="The Broad Institute Genomics Platform"/>
            <consortium name="The Broad Institute Genome Sequencing Center for Infectious Disease"/>
            <person name="Wu L."/>
            <person name="Ma J."/>
        </authorList>
    </citation>
    <scope>NUCLEOTIDE SEQUENCE [LARGE SCALE GENOMIC DNA]</scope>
    <source>
        <strain evidence="9 10">JCM 16117</strain>
    </source>
</reference>
<feature type="transmembrane region" description="Helical" evidence="8">
    <location>
        <begin position="290"/>
        <end position="308"/>
    </location>
</feature>
<keyword evidence="4" id="KW-1003">Cell membrane</keyword>
<sequence>MTRRWNVVAGPLALRFHVRSVVVAGLLVLALVGAILASLTLGAHPVGLVPALQAVFGEGSVADELIVGQLRLPRVLTGALVGAALGMAGSLFQSVTRNPLGSPDVIGFTSGASTGALVAILVLGMGAGGTAIGAVLGGAATAAIVFALATRHGVAPLRLVLVGIGAGAILLAVNQLMIVRSQLYDAQSAAVWLVGSLAGRGWPDVMFLLPVVIIGGVLAAALASALTLGEFSDDRSASLGLRPGRVRLGAVTVGVLLASAAVAAAGPIQFVALAAPQISRRLTGATGPNALTAALTGSVLLVLSDLAAREAFQPRQLPVGVVTGLVGGLYLIWLLGHEWRKGRG</sequence>
<proteinExistence type="inferred from homology"/>
<name>A0ABN3DFT2_9MICO</name>
<evidence type="ECO:0000256" key="4">
    <source>
        <dbReference type="ARBA" id="ARBA00022475"/>
    </source>
</evidence>
<comment type="subcellular location">
    <subcellularLocation>
        <location evidence="1">Cell membrane</location>
        <topology evidence="1">Multi-pass membrane protein</topology>
    </subcellularLocation>
</comment>
<keyword evidence="5 8" id="KW-0812">Transmembrane</keyword>
<evidence type="ECO:0000256" key="2">
    <source>
        <dbReference type="ARBA" id="ARBA00007935"/>
    </source>
</evidence>
<feature type="transmembrane region" description="Helical" evidence="8">
    <location>
        <begin position="205"/>
        <end position="228"/>
    </location>
</feature>
<dbReference type="SUPFAM" id="SSF81345">
    <property type="entry name" value="ABC transporter involved in vitamin B12 uptake, BtuC"/>
    <property type="match status" value="1"/>
</dbReference>
<evidence type="ECO:0000313" key="9">
    <source>
        <dbReference type="EMBL" id="GAA2229464.1"/>
    </source>
</evidence>
<comment type="caution">
    <text evidence="9">The sequence shown here is derived from an EMBL/GenBank/DDBJ whole genome shotgun (WGS) entry which is preliminary data.</text>
</comment>
<dbReference type="RefSeq" id="WP_259478766.1">
    <property type="nucleotide sequence ID" value="NZ_BAAAQY010000003.1"/>
</dbReference>
<evidence type="ECO:0000256" key="1">
    <source>
        <dbReference type="ARBA" id="ARBA00004651"/>
    </source>
</evidence>
<evidence type="ECO:0000256" key="5">
    <source>
        <dbReference type="ARBA" id="ARBA00022692"/>
    </source>
</evidence>
<keyword evidence="10" id="KW-1185">Reference proteome</keyword>
<comment type="similarity">
    <text evidence="2">Belongs to the binding-protein-dependent transport system permease family. FecCD subfamily.</text>
</comment>
<dbReference type="Proteomes" id="UP001500929">
    <property type="component" value="Unassembled WGS sequence"/>
</dbReference>
<evidence type="ECO:0000256" key="6">
    <source>
        <dbReference type="ARBA" id="ARBA00022989"/>
    </source>
</evidence>
<feature type="transmembrane region" description="Helical" evidence="8">
    <location>
        <begin position="105"/>
        <end position="125"/>
    </location>
</feature>
<organism evidence="9 10">
    <name type="scientific">Herbiconiux moechotypicola</name>
    <dbReference type="NCBI Taxonomy" id="637393"/>
    <lineage>
        <taxon>Bacteria</taxon>
        <taxon>Bacillati</taxon>
        <taxon>Actinomycetota</taxon>
        <taxon>Actinomycetes</taxon>
        <taxon>Micrococcales</taxon>
        <taxon>Microbacteriaceae</taxon>
        <taxon>Herbiconiux</taxon>
    </lineage>
</organism>
<evidence type="ECO:0000256" key="3">
    <source>
        <dbReference type="ARBA" id="ARBA00022448"/>
    </source>
</evidence>